<dbReference type="Gene3D" id="3.40.190.10">
    <property type="entry name" value="Periplasmic binding protein-like II"/>
    <property type="match status" value="2"/>
</dbReference>
<dbReference type="RefSeq" id="WP_261695094.1">
    <property type="nucleotide sequence ID" value="NZ_CP104694.1"/>
</dbReference>
<gene>
    <name evidence="2" type="ORF">N4264_00320</name>
</gene>
<evidence type="ECO:0000256" key="1">
    <source>
        <dbReference type="SAM" id="SignalP"/>
    </source>
</evidence>
<dbReference type="SUPFAM" id="SSF53850">
    <property type="entry name" value="Periplasmic binding protein-like II"/>
    <property type="match status" value="1"/>
</dbReference>
<reference evidence="2" key="1">
    <citation type="submission" date="2022-09" db="EMBL/GenBank/DDBJ databases">
        <title>Tahibacter sp. nov., isolated from a fresh water.</title>
        <authorList>
            <person name="Baek J.H."/>
            <person name="Lee J.K."/>
            <person name="Kim J.M."/>
            <person name="Jeon C.O."/>
        </authorList>
    </citation>
    <scope>NUCLEOTIDE SEQUENCE</scope>
    <source>
        <strain evidence="2">W38</strain>
    </source>
</reference>
<accession>A0ABY6BEC1</accession>
<name>A0ABY6BEC1_9GAMM</name>
<keyword evidence="3" id="KW-1185">Reference proteome</keyword>
<protein>
    <submittedName>
        <fullName evidence="2">PhnD/SsuA/transferrin family substrate-binding protein</fullName>
    </submittedName>
</protein>
<evidence type="ECO:0000313" key="3">
    <source>
        <dbReference type="Proteomes" id="UP001064632"/>
    </source>
</evidence>
<sequence>MMTSIDRLLFRTRALRRQLVRLAVAGVAACLPFMAQGEEPAVVVATYHYARYDRAAALQPLARHLADTLGRPVTVHVSDSPRALARSMAEGSVDIAITNTFVHLATRALSTLKPVAVFDVPQHTLERYRGVLIGRKDGPVTHASDLANAKPGIRYVQTIPGSTSGGLVQDLHLAAIGAAHPFGQPTYAGTHEAVLEQVRQAQADLGALAEPPWQKWQAENSAVATEIVELWRSPPIPPGPVVCRTDAAIDCTAVADTLLALDKANPAALAALTAAWSEASGTTRLRPVDESAYDALVARFRDAQRMKAVLEQLL</sequence>
<keyword evidence="1" id="KW-0732">Signal</keyword>
<dbReference type="EMBL" id="CP104694">
    <property type="protein sequence ID" value="UXI68132.1"/>
    <property type="molecule type" value="Genomic_DNA"/>
</dbReference>
<dbReference type="PANTHER" id="PTHR35841:SF1">
    <property type="entry name" value="PHOSPHONATES-BINDING PERIPLASMIC PROTEIN"/>
    <property type="match status" value="1"/>
</dbReference>
<feature type="signal peptide" evidence="1">
    <location>
        <begin position="1"/>
        <end position="37"/>
    </location>
</feature>
<proteinExistence type="predicted"/>
<dbReference type="Pfam" id="PF12974">
    <property type="entry name" value="Phosphonate-bd"/>
    <property type="match status" value="1"/>
</dbReference>
<organism evidence="2 3">
    <name type="scientific">Tahibacter amnicola</name>
    <dbReference type="NCBI Taxonomy" id="2976241"/>
    <lineage>
        <taxon>Bacteria</taxon>
        <taxon>Pseudomonadati</taxon>
        <taxon>Pseudomonadota</taxon>
        <taxon>Gammaproteobacteria</taxon>
        <taxon>Lysobacterales</taxon>
        <taxon>Rhodanobacteraceae</taxon>
        <taxon>Tahibacter</taxon>
    </lineage>
</organism>
<dbReference type="Proteomes" id="UP001064632">
    <property type="component" value="Chromosome"/>
</dbReference>
<evidence type="ECO:0000313" key="2">
    <source>
        <dbReference type="EMBL" id="UXI68132.1"/>
    </source>
</evidence>
<dbReference type="PANTHER" id="PTHR35841">
    <property type="entry name" value="PHOSPHONATES-BINDING PERIPLASMIC PROTEIN"/>
    <property type="match status" value="1"/>
</dbReference>
<feature type="chain" id="PRO_5046840452" evidence="1">
    <location>
        <begin position="38"/>
        <end position="314"/>
    </location>
</feature>